<dbReference type="InterPro" id="IPR011009">
    <property type="entry name" value="Kinase-like_dom_sf"/>
</dbReference>
<proteinExistence type="predicted"/>
<feature type="transmembrane region" description="Helical" evidence="6">
    <location>
        <begin position="681"/>
        <end position="707"/>
    </location>
</feature>
<evidence type="ECO:0000256" key="5">
    <source>
        <dbReference type="ARBA" id="ARBA00023136"/>
    </source>
</evidence>
<dbReference type="Proteomes" id="UP000313948">
    <property type="component" value="Chromosome"/>
</dbReference>
<accession>A0ABX5VPV5</accession>
<dbReference type="PANTHER" id="PTHR39087">
    <property type="entry name" value="UPF0104 MEMBRANE PROTEIN MJ1595"/>
    <property type="match status" value="1"/>
</dbReference>
<organism evidence="7 8">
    <name type="scientific">Georgenia wutianyii</name>
    <dbReference type="NCBI Taxonomy" id="2585135"/>
    <lineage>
        <taxon>Bacteria</taxon>
        <taxon>Bacillati</taxon>
        <taxon>Actinomycetota</taxon>
        <taxon>Actinomycetes</taxon>
        <taxon>Micrococcales</taxon>
        <taxon>Bogoriellaceae</taxon>
        <taxon>Georgenia</taxon>
    </lineage>
</organism>
<feature type="transmembrane region" description="Helical" evidence="6">
    <location>
        <begin position="186"/>
        <end position="213"/>
    </location>
</feature>
<feature type="transmembrane region" description="Helical" evidence="6">
    <location>
        <begin position="778"/>
        <end position="799"/>
    </location>
</feature>
<reference evidence="7 8" key="1">
    <citation type="submission" date="2019-05" db="EMBL/GenBank/DDBJ databases">
        <title>Georgenia *** sp. nov., and Georgenia *** sp. nov., isolated from the intestinal contents of plateau pika (Ochotona curzoniae) in the Qinghai-Tibet plateau of China.</title>
        <authorList>
            <person name="Tian Z."/>
        </authorList>
    </citation>
    <scope>NUCLEOTIDE SEQUENCE [LARGE SCALE GENOMIC DNA]</scope>
    <source>
        <strain evidence="7 8">Z294</strain>
    </source>
</reference>
<dbReference type="InterPro" id="IPR022791">
    <property type="entry name" value="L-PG_synthase/AglD"/>
</dbReference>
<evidence type="ECO:0000256" key="3">
    <source>
        <dbReference type="ARBA" id="ARBA00022692"/>
    </source>
</evidence>
<keyword evidence="5 6" id="KW-0472">Membrane</keyword>
<dbReference type="Pfam" id="PF03706">
    <property type="entry name" value="LPG_synthase_TM"/>
    <property type="match status" value="1"/>
</dbReference>
<feature type="transmembrane region" description="Helical" evidence="6">
    <location>
        <begin position="114"/>
        <end position="135"/>
    </location>
</feature>
<feature type="transmembrane region" description="Helical" evidence="6">
    <location>
        <begin position="81"/>
        <end position="102"/>
    </location>
</feature>
<dbReference type="Gene3D" id="1.10.510.10">
    <property type="entry name" value="Transferase(Phosphotransferase) domain 1"/>
    <property type="match status" value="1"/>
</dbReference>
<keyword evidence="8" id="KW-1185">Reference proteome</keyword>
<name>A0ABX5VPV5_9MICO</name>
<dbReference type="SUPFAM" id="SSF56112">
    <property type="entry name" value="Protein kinase-like (PK-like)"/>
    <property type="match status" value="1"/>
</dbReference>
<feature type="transmembrane region" description="Helical" evidence="6">
    <location>
        <begin position="42"/>
        <end position="61"/>
    </location>
</feature>
<feature type="transmembrane region" description="Helical" evidence="6">
    <location>
        <begin position="610"/>
        <end position="634"/>
    </location>
</feature>
<sequence>MTERPGDTRTPAPGAPEAPRRKVLLVDLPAVRVRRPRDLLELVMSALGIGVVLLLAVYAHATAIGVTEDVQSAAALVLRQILLLPVTVLEGVVTFFLPLFVVAMQLVRRRWRSVLEALAAAVVAWSLTTAAVWLLDSYGPSALSVGLTITSEGDSVIAMNPLVAALAALLTAMGPRDRRPSVRWSWNLLWVVLALTVIRGALTLPGAVVTVLLGRLVGLAGRLLVGVFNERAEGIDLVQGLRRAGLDAVRVVRLDPPEGGDVRAWTVTTSSPIGYTEHLAENEILGEDPDAGWPVTTRASDTIVPDVLTDPQAVVHAAASPGGVNLDPVSAHRVYSVWDTAGRRWYVTMLDGDRQVVGYLSSLWSRMRVRGLRRRRSGSLRDAADRAALLAYAVERAGVNTPPLVGMAEARDSMIMVTAHIAGARRLSDLTEEEVSDELLDEVWDQLRTAHAAGLAHLDLTANAVLVGSEGDVYLLDWENGEIASTELSRRLDLAQMLAITATKVGEERALASASRCLGSDQLASIAPLLQPVILAPHTRAAAGKPRELLNSLRAQLVDQHPDADVEPINLARFSVRTVVMVTIAVVAIWLLLGTLNFEQVLDATRNANPWWLGLCFGLGLLTYVGSAMGLVAFSPERVGLWRTTLVQVAAGVVSLVAPAGVGPAALNLRYLVKQRIATPLAVATVALVQVSQFVTTVALLAVIALVTGSAGTLSVPSGAVTGVGIVAVLIVVVVLAVPPARSWLWHKLGPTLTQVWPRVLWVVGSPSRLLMGLGGNVIMTLGYVASFGAALAAFGYSLPVTTLSITYLTSNTVGAAVPSPGGIGPVEAALTGGLTVAGIPAGVAFSAALVFRVLTFWLRVPLGWAALRHLQRHGAL</sequence>
<feature type="transmembrane region" description="Helical" evidence="6">
    <location>
        <begin position="155"/>
        <end position="174"/>
    </location>
</feature>
<evidence type="ECO:0000313" key="7">
    <source>
        <dbReference type="EMBL" id="QDB80539.1"/>
    </source>
</evidence>
<dbReference type="RefSeq" id="WP_139072306.1">
    <property type="nucleotide sequence ID" value="NZ_CP040899.1"/>
</dbReference>
<evidence type="ECO:0000256" key="4">
    <source>
        <dbReference type="ARBA" id="ARBA00022989"/>
    </source>
</evidence>
<feature type="transmembrane region" description="Helical" evidence="6">
    <location>
        <begin position="838"/>
        <end position="859"/>
    </location>
</feature>
<dbReference type="PANTHER" id="PTHR39087:SF2">
    <property type="entry name" value="UPF0104 MEMBRANE PROTEIN MJ1595"/>
    <property type="match status" value="1"/>
</dbReference>
<evidence type="ECO:0000313" key="8">
    <source>
        <dbReference type="Proteomes" id="UP000313948"/>
    </source>
</evidence>
<keyword evidence="4 6" id="KW-1133">Transmembrane helix</keyword>
<evidence type="ECO:0000256" key="2">
    <source>
        <dbReference type="ARBA" id="ARBA00022475"/>
    </source>
</evidence>
<dbReference type="Pfam" id="PF06293">
    <property type="entry name" value="Kdo"/>
    <property type="match status" value="1"/>
</dbReference>
<evidence type="ECO:0000256" key="1">
    <source>
        <dbReference type="ARBA" id="ARBA00004651"/>
    </source>
</evidence>
<dbReference type="EMBL" id="CP040899">
    <property type="protein sequence ID" value="QDB80539.1"/>
    <property type="molecule type" value="Genomic_DNA"/>
</dbReference>
<feature type="transmembrane region" description="Helical" evidence="6">
    <location>
        <begin position="719"/>
        <end position="738"/>
    </location>
</feature>
<feature type="transmembrane region" description="Helical" evidence="6">
    <location>
        <begin position="646"/>
        <end position="669"/>
    </location>
</feature>
<feature type="transmembrane region" description="Helical" evidence="6">
    <location>
        <begin position="579"/>
        <end position="598"/>
    </location>
</feature>
<evidence type="ECO:0000256" key="6">
    <source>
        <dbReference type="SAM" id="Phobius"/>
    </source>
</evidence>
<comment type="subcellular location">
    <subcellularLocation>
        <location evidence="1">Cell membrane</location>
        <topology evidence="1">Multi-pass membrane protein</topology>
    </subcellularLocation>
</comment>
<protein>
    <submittedName>
        <fullName evidence="7">UPF0104 family protein</fullName>
    </submittedName>
</protein>
<keyword evidence="3 6" id="KW-0812">Transmembrane</keyword>
<gene>
    <name evidence="7" type="ORF">FE251_15050</name>
</gene>
<keyword evidence="2" id="KW-1003">Cell membrane</keyword>